<feature type="active site" description="Nucleophile" evidence="3">
    <location>
        <position position="43"/>
    </location>
</feature>
<dbReference type="InterPro" id="IPR002641">
    <property type="entry name" value="PNPLA_dom"/>
</dbReference>
<name>A0A1T2CG01_SOVGS</name>
<sequence length="311" mass="33926">MKTILSIDGGGVRGLIPALILAHLESLTGRSSHQLFDLMVGTSTGGLLVSALARPASDGSGAMYSASELADLYLNNGSRVFERSFFKRVSSLGGLTDEIYSSEGIDSVLLEYLGDMRLGDALTPVTVTAYDIEKRDTRFFKSWHSRFESLLVRDVCRATTAAPSYFEPAQFEVDGEMSAFIDGGIFINSPAVSAYAEAVHLFPGEELRVVSLGTGQCTRRIAFDDARDWGRTSWLRPLIDSMFDGMSDAVDHQMQHLLGERYHRFQVSLHGASDDMDDASEENLLGLKTLASGLIRKRGVELEELAGLLVG</sequence>
<dbReference type="PROSITE" id="PS51635">
    <property type="entry name" value="PNPLA"/>
    <property type="match status" value="1"/>
</dbReference>
<dbReference type="PANTHER" id="PTHR32176:SF92">
    <property type="entry name" value="XYLOSE ISOMERASE"/>
    <property type="match status" value="1"/>
</dbReference>
<gene>
    <name evidence="5" type="ORF">BOV88_13355</name>
</gene>
<keyword evidence="3" id="KW-0442">Lipid degradation</keyword>
<evidence type="ECO:0000256" key="2">
    <source>
        <dbReference type="ARBA" id="ARBA00023098"/>
    </source>
</evidence>
<dbReference type="SUPFAM" id="SSF52151">
    <property type="entry name" value="FabD/lysophospholipase-like"/>
    <property type="match status" value="1"/>
</dbReference>
<dbReference type="AlphaFoldDB" id="A0A1T2CG01"/>
<protein>
    <submittedName>
        <fullName evidence="5">Patatin</fullName>
    </submittedName>
</protein>
<feature type="short sequence motif" description="GXGXXG" evidence="3">
    <location>
        <begin position="9"/>
        <end position="14"/>
    </location>
</feature>
<evidence type="ECO:0000256" key="1">
    <source>
        <dbReference type="ARBA" id="ARBA00010240"/>
    </source>
</evidence>
<dbReference type="GO" id="GO:0004620">
    <property type="term" value="F:phospholipase activity"/>
    <property type="evidence" value="ECO:0007669"/>
    <property type="project" value="TreeGrafter"/>
</dbReference>
<dbReference type="Gene3D" id="3.40.1090.10">
    <property type="entry name" value="Cytosolic phospholipase A2 catalytic domain"/>
    <property type="match status" value="1"/>
</dbReference>
<dbReference type="RefSeq" id="WP_078453696.1">
    <property type="nucleotide sequence ID" value="NZ_MPNX01000041.1"/>
</dbReference>
<evidence type="ECO:0000313" key="5">
    <source>
        <dbReference type="EMBL" id="OOY33800.1"/>
    </source>
</evidence>
<feature type="short sequence motif" description="DGA/G" evidence="3">
    <location>
        <begin position="182"/>
        <end position="184"/>
    </location>
</feature>
<feature type="active site" description="Proton acceptor" evidence="3">
    <location>
        <position position="182"/>
    </location>
</feature>
<accession>A0A1T2CG01</accession>
<proteinExistence type="inferred from homology"/>
<dbReference type="EMBL" id="MPNX01000041">
    <property type="protein sequence ID" value="OOY33800.1"/>
    <property type="molecule type" value="Genomic_DNA"/>
</dbReference>
<organism evidence="5 6">
    <name type="scientific">Solemya velum gill symbiont</name>
    <dbReference type="NCBI Taxonomy" id="2340"/>
    <lineage>
        <taxon>Bacteria</taxon>
        <taxon>Pseudomonadati</taxon>
        <taxon>Pseudomonadota</taxon>
        <taxon>Gammaproteobacteria</taxon>
        <taxon>sulfur-oxidizing symbionts</taxon>
    </lineage>
</organism>
<keyword evidence="2 3" id="KW-0443">Lipid metabolism</keyword>
<reference evidence="5 6" key="1">
    <citation type="submission" date="2016-11" db="EMBL/GenBank/DDBJ databases">
        <title>Mixed transmission modes and dynamic genome evolution in an obligate animal-bacterial symbiosis.</title>
        <authorList>
            <person name="Russell S.L."/>
            <person name="Corbett-Detig R.B."/>
            <person name="Cavanaugh C.M."/>
        </authorList>
    </citation>
    <scope>NUCLEOTIDE SEQUENCE [LARGE SCALE GENOMIC DNA]</scope>
    <source>
        <strain evidence="5">MA-KB16</strain>
    </source>
</reference>
<evidence type="ECO:0000313" key="6">
    <source>
        <dbReference type="Proteomes" id="UP000190962"/>
    </source>
</evidence>
<dbReference type="InterPro" id="IPR016035">
    <property type="entry name" value="Acyl_Trfase/lysoPLipase"/>
</dbReference>
<comment type="caution">
    <text evidence="5">The sequence shown here is derived from an EMBL/GenBank/DDBJ whole genome shotgun (WGS) entry which is preliminary data.</text>
</comment>
<dbReference type="Proteomes" id="UP000190962">
    <property type="component" value="Unassembled WGS sequence"/>
</dbReference>
<keyword evidence="3" id="KW-0378">Hydrolase</keyword>
<feature type="short sequence motif" description="GXSXG" evidence="3">
    <location>
        <begin position="41"/>
        <end position="45"/>
    </location>
</feature>
<dbReference type="GO" id="GO:0047372">
    <property type="term" value="F:monoacylglycerol lipase activity"/>
    <property type="evidence" value="ECO:0007669"/>
    <property type="project" value="TreeGrafter"/>
</dbReference>
<dbReference type="GO" id="GO:0016042">
    <property type="term" value="P:lipid catabolic process"/>
    <property type="evidence" value="ECO:0007669"/>
    <property type="project" value="UniProtKB-UniRule"/>
</dbReference>
<dbReference type="Pfam" id="PF01734">
    <property type="entry name" value="Patatin"/>
    <property type="match status" value="1"/>
</dbReference>
<evidence type="ECO:0000256" key="3">
    <source>
        <dbReference type="PROSITE-ProRule" id="PRU01161"/>
    </source>
</evidence>
<feature type="domain" description="PNPLA" evidence="4">
    <location>
        <begin position="5"/>
        <end position="195"/>
    </location>
</feature>
<dbReference type="PANTHER" id="PTHR32176">
    <property type="entry name" value="XYLOSE ISOMERASE"/>
    <property type="match status" value="1"/>
</dbReference>
<comment type="similarity">
    <text evidence="1">Belongs to the patatin family.</text>
</comment>
<evidence type="ECO:0000259" key="4">
    <source>
        <dbReference type="PROSITE" id="PS51635"/>
    </source>
</evidence>